<dbReference type="Proteomes" id="UP000198677">
    <property type="component" value="Unassembled WGS sequence"/>
</dbReference>
<dbReference type="AlphaFoldDB" id="A0A1H7NR78"/>
<dbReference type="EMBL" id="FOAW01000007">
    <property type="protein sequence ID" value="SEL25527.1"/>
    <property type="molecule type" value="Genomic_DNA"/>
</dbReference>
<feature type="signal peptide" evidence="1">
    <location>
        <begin position="1"/>
        <end position="30"/>
    </location>
</feature>
<keyword evidence="1" id="KW-0732">Signal</keyword>
<dbReference type="GO" id="GO:0016042">
    <property type="term" value="P:lipid catabolic process"/>
    <property type="evidence" value="ECO:0007669"/>
    <property type="project" value="InterPro"/>
</dbReference>
<evidence type="ECO:0000313" key="3">
    <source>
        <dbReference type="Proteomes" id="UP000198677"/>
    </source>
</evidence>
<dbReference type="Gene3D" id="3.40.50.1820">
    <property type="entry name" value="alpha/beta hydrolase"/>
    <property type="match status" value="2"/>
</dbReference>
<evidence type="ECO:0000256" key="1">
    <source>
        <dbReference type="SAM" id="SignalP"/>
    </source>
</evidence>
<dbReference type="InterPro" id="IPR029058">
    <property type="entry name" value="AB_hydrolase_fold"/>
</dbReference>
<gene>
    <name evidence="2" type="ORF">SAMN05444583_107107</name>
</gene>
<accession>A0A1H7NR78</accession>
<dbReference type="Pfam" id="PF03583">
    <property type="entry name" value="LIP"/>
    <property type="match status" value="1"/>
</dbReference>
<keyword evidence="3" id="KW-1185">Reference proteome</keyword>
<dbReference type="PIRSF" id="PIRSF029171">
    <property type="entry name" value="Esterase_LipA"/>
    <property type="match status" value="1"/>
</dbReference>
<organism evidence="2 3">
    <name type="scientific">Rhodococcus maanshanensis</name>
    <dbReference type="NCBI Taxonomy" id="183556"/>
    <lineage>
        <taxon>Bacteria</taxon>
        <taxon>Bacillati</taxon>
        <taxon>Actinomycetota</taxon>
        <taxon>Actinomycetes</taxon>
        <taxon>Mycobacteriales</taxon>
        <taxon>Nocardiaceae</taxon>
        <taxon>Rhodococcus</taxon>
    </lineage>
</organism>
<dbReference type="SUPFAM" id="SSF53474">
    <property type="entry name" value="alpha/beta-Hydrolases"/>
    <property type="match status" value="1"/>
</dbReference>
<proteinExistence type="predicted"/>
<reference evidence="3" key="1">
    <citation type="submission" date="2016-10" db="EMBL/GenBank/DDBJ databases">
        <authorList>
            <person name="Varghese N."/>
            <person name="Submissions S."/>
        </authorList>
    </citation>
    <scope>NUCLEOTIDE SEQUENCE [LARGE SCALE GENOMIC DNA]</scope>
    <source>
        <strain evidence="3">DSM 44675</strain>
    </source>
</reference>
<dbReference type="GO" id="GO:0004806">
    <property type="term" value="F:triacylglycerol lipase activity"/>
    <property type="evidence" value="ECO:0007669"/>
    <property type="project" value="InterPro"/>
</dbReference>
<dbReference type="PANTHER" id="PTHR34853:SF1">
    <property type="entry name" value="LIPASE 5"/>
    <property type="match status" value="1"/>
</dbReference>
<dbReference type="PROSITE" id="PS51257">
    <property type="entry name" value="PROKAR_LIPOPROTEIN"/>
    <property type="match status" value="1"/>
</dbReference>
<feature type="chain" id="PRO_5038618730" evidence="1">
    <location>
        <begin position="31"/>
        <end position="421"/>
    </location>
</feature>
<evidence type="ECO:0000313" key="2">
    <source>
        <dbReference type="EMBL" id="SEL25527.1"/>
    </source>
</evidence>
<sequence>MVSTPARLGHNRIVIRTRAILAAIACAALAAGCSDAPAESARDAVTPTADAAAAVTAAPAPVGDERGALIGDQSLAETAAVSPNGPVTARKLVYRSTSGLDGSGTEVSGTVFVPPGAAPDGGWPIVSVGHGTTGVTDECAPSQYPDLLGAVGMVTALLEQGYVVVASDYQGLGTPGPHPYLEPKSAAHNLIDGVRAARAAVPNTSNRWAALGLSQGGQASWSAAEHAAGYGDGLEFVGAAHLSPAADLSHIADDLGGISLTLPQQIFLPMLLAGSEAQHAGLDPASYIRGALADSREALMACGPQAAERKWDAAVRITRADSLPLTSADTDRMRAWLERIALPQQRTEAPMLVVVGESDDLIPADWTRVAVTKACALGDVIALESRPGEGHADARANPGAVAWIADRFAGVPAPNTCPGTP</sequence>
<dbReference type="InterPro" id="IPR005152">
    <property type="entry name" value="Lipase_secreted"/>
</dbReference>
<protein>
    <submittedName>
        <fullName evidence="2">Secretory lipase</fullName>
    </submittedName>
</protein>
<name>A0A1H7NR78_9NOCA</name>
<dbReference type="PANTHER" id="PTHR34853">
    <property type="match status" value="1"/>
</dbReference>